<dbReference type="Proteomes" id="UP000776252">
    <property type="component" value="Unassembled WGS sequence"/>
</dbReference>
<dbReference type="InterPro" id="IPR003646">
    <property type="entry name" value="SH3-like_bac-type"/>
</dbReference>
<evidence type="ECO:0000259" key="4">
    <source>
        <dbReference type="PROSITE" id="PS51935"/>
    </source>
</evidence>
<dbReference type="PROSITE" id="PS51935">
    <property type="entry name" value="NLPC_P60"/>
    <property type="match status" value="1"/>
</dbReference>
<dbReference type="PANTHER" id="PTHR47053:SF1">
    <property type="entry name" value="MUREIN DD-ENDOPEPTIDASE MEPH-RELATED"/>
    <property type="match status" value="1"/>
</dbReference>
<protein>
    <submittedName>
        <fullName evidence="5">C40 family peptidase</fullName>
    </submittedName>
</protein>
<proteinExistence type="predicted"/>
<dbReference type="Pfam" id="PF00877">
    <property type="entry name" value="NLPC_P60"/>
    <property type="match status" value="1"/>
</dbReference>
<sequence>TGNNIIGIINPTNNISLYGTQNGYYKIKYNNTWGYIAKSYVITSATSAVVRIPMASSTLASTTKTGVGSTKVWYLNVRKTAATGNNIIGIINPTNNISLYGTQNGYYKIKYNNTWGYIAKSFVITSKITTPVPSTASQKKSIIANADKLIGIPYIWGGATTSGFDCSGLVQYIYKSIGVTLPRTTYQQAGEGSAVSINNLEVGDLVFFIGNAHVGIYVGNNKFIEARKSGTLVHIADLSGYWRTSFVTGRRIL</sequence>
<organism evidence="5 6">
    <name type="scientific">Clostridium frigoris</name>
    <dbReference type="NCBI Taxonomy" id="205327"/>
    <lineage>
        <taxon>Bacteria</taxon>
        <taxon>Bacillati</taxon>
        <taxon>Bacillota</taxon>
        <taxon>Clostridia</taxon>
        <taxon>Eubacteriales</taxon>
        <taxon>Clostridiaceae</taxon>
        <taxon>Clostridium</taxon>
    </lineage>
</organism>
<reference evidence="5 6" key="1">
    <citation type="submission" date="2021-06" db="EMBL/GenBank/DDBJ databases">
        <title>Clostridia strains as spoilage organisms.</title>
        <authorList>
            <person name="Wambui J."/>
            <person name="Stephan R."/>
            <person name="Stevens M.J.A."/>
        </authorList>
    </citation>
    <scope>NUCLEOTIDE SEQUENCE [LARGE SCALE GENOMIC DNA]</scope>
    <source>
        <strain evidence="5 6">DSM 14204</strain>
    </source>
</reference>
<evidence type="ECO:0000313" key="6">
    <source>
        <dbReference type="Proteomes" id="UP000776252"/>
    </source>
</evidence>
<evidence type="ECO:0000256" key="3">
    <source>
        <dbReference type="ARBA" id="ARBA00022807"/>
    </source>
</evidence>
<dbReference type="Pfam" id="PF08239">
    <property type="entry name" value="SH3_3"/>
    <property type="match status" value="1"/>
</dbReference>
<accession>A0ABS6BX31</accession>
<gene>
    <name evidence="5" type="ORF">KPL37_15630</name>
</gene>
<evidence type="ECO:0000256" key="1">
    <source>
        <dbReference type="ARBA" id="ARBA00022670"/>
    </source>
</evidence>
<dbReference type="PANTHER" id="PTHR47053">
    <property type="entry name" value="MUREIN DD-ENDOPEPTIDASE MEPH-RELATED"/>
    <property type="match status" value="1"/>
</dbReference>
<dbReference type="InterPro" id="IPR000064">
    <property type="entry name" value="NLP_P60_dom"/>
</dbReference>
<evidence type="ECO:0000256" key="2">
    <source>
        <dbReference type="ARBA" id="ARBA00022801"/>
    </source>
</evidence>
<name>A0ABS6BX31_9CLOT</name>
<dbReference type="RefSeq" id="WP_216150869.1">
    <property type="nucleotide sequence ID" value="NZ_JAHLDV010000049.1"/>
</dbReference>
<dbReference type="EMBL" id="JAHLDV010000049">
    <property type="protein sequence ID" value="MBU3161151.1"/>
    <property type="molecule type" value="Genomic_DNA"/>
</dbReference>
<keyword evidence="6" id="KW-1185">Reference proteome</keyword>
<keyword evidence="3" id="KW-0788">Thiol protease</keyword>
<dbReference type="InterPro" id="IPR051202">
    <property type="entry name" value="Peptidase_C40"/>
</dbReference>
<keyword evidence="2" id="KW-0378">Hydrolase</keyword>
<evidence type="ECO:0000313" key="5">
    <source>
        <dbReference type="EMBL" id="MBU3161151.1"/>
    </source>
</evidence>
<feature type="non-terminal residue" evidence="5">
    <location>
        <position position="1"/>
    </location>
</feature>
<comment type="caution">
    <text evidence="5">The sequence shown here is derived from an EMBL/GenBank/DDBJ whole genome shotgun (WGS) entry which is preliminary data.</text>
</comment>
<keyword evidence="1" id="KW-0645">Protease</keyword>
<feature type="domain" description="NlpC/P60" evidence="4">
    <location>
        <begin position="136"/>
        <end position="253"/>
    </location>
</feature>